<dbReference type="GO" id="GO:0005886">
    <property type="term" value="C:plasma membrane"/>
    <property type="evidence" value="ECO:0007669"/>
    <property type="project" value="UniProtKB-SubCell"/>
</dbReference>
<reference evidence="14" key="2">
    <citation type="submission" date="2020-09" db="EMBL/GenBank/DDBJ databases">
        <authorList>
            <person name="Sun Q."/>
            <person name="Ohkuma M."/>
        </authorList>
    </citation>
    <scope>NUCLEOTIDE SEQUENCE</scope>
    <source>
        <strain evidence="14">JCM 30078</strain>
    </source>
</reference>
<evidence type="ECO:0000256" key="6">
    <source>
        <dbReference type="ARBA" id="ARBA00022519"/>
    </source>
</evidence>
<evidence type="ECO:0000256" key="5">
    <source>
        <dbReference type="ARBA" id="ARBA00022475"/>
    </source>
</evidence>
<comment type="catalytic activity">
    <reaction evidence="12">
        <text>Mg(2+)(in) = Mg(2+)(out)</text>
        <dbReference type="Rhea" id="RHEA:29827"/>
        <dbReference type="ChEBI" id="CHEBI:18420"/>
    </reaction>
</comment>
<evidence type="ECO:0000256" key="9">
    <source>
        <dbReference type="ARBA" id="ARBA00022989"/>
    </source>
</evidence>
<dbReference type="SUPFAM" id="SSF143865">
    <property type="entry name" value="CorA soluble domain-like"/>
    <property type="match status" value="1"/>
</dbReference>
<dbReference type="FunFam" id="1.20.58.340:FF:000001">
    <property type="entry name" value="Magnesium transport protein CorA"/>
    <property type="match status" value="1"/>
</dbReference>
<organism evidence="14 15">
    <name type="scientific">Pseudomonas matsuisoli</name>
    <dbReference type="NCBI Taxonomy" id="1515666"/>
    <lineage>
        <taxon>Bacteria</taxon>
        <taxon>Pseudomonadati</taxon>
        <taxon>Pseudomonadota</taxon>
        <taxon>Gammaproteobacteria</taxon>
        <taxon>Pseudomonadales</taxon>
        <taxon>Pseudomonadaceae</taxon>
        <taxon>Pseudomonas</taxon>
    </lineage>
</organism>
<proteinExistence type="inferred from homology"/>
<keyword evidence="8" id="KW-0460">Magnesium</keyword>
<comment type="caution">
    <text evidence="14">The sequence shown here is derived from an EMBL/GenBank/DDBJ whole genome shotgun (WGS) entry which is preliminary data.</text>
</comment>
<keyword evidence="11 13" id="KW-0472">Membrane</keyword>
<accession>A0A917V059</accession>
<dbReference type="PANTHER" id="PTHR47685:SF1">
    <property type="entry name" value="MAGNESIUM TRANSPORT PROTEIN CORA"/>
    <property type="match status" value="1"/>
</dbReference>
<keyword evidence="6" id="KW-0997">Cell inner membrane</keyword>
<reference evidence="14" key="1">
    <citation type="journal article" date="2014" name="Int. J. Syst. Evol. Microbiol.">
        <title>Complete genome sequence of Corynebacterium casei LMG S-19264T (=DSM 44701T), isolated from a smear-ripened cheese.</title>
        <authorList>
            <consortium name="US DOE Joint Genome Institute (JGI-PGF)"/>
            <person name="Walter F."/>
            <person name="Albersmeier A."/>
            <person name="Kalinowski J."/>
            <person name="Ruckert C."/>
        </authorList>
    </citation>
    <scope>NUCLEOTIDE SEQUENCE</scope>
    <source>
        <strain evidence="14">JCM 30078</strain>
    </source>
</reference>
<gene>
    <name evidence="14" type="primary">corA</name>
    <name evidence="14" type="ORF">GCM10009304_31970</name>
</gene>
<evidence type="ECO:0000256" key="3">
    <source>
        <dbReference type="ARBA" id="ARBA00019439"/>
    </source>
</evidence>
<name>A0A917V059_9PSED</name>
<comment type="similarity">
    <text evidence="2">Belongs to the CorA metal ion transporter (MIT) (TC 1.A.35) family.</text>
</comment>
<keyword evidence="5" id="KW-1003">Cell membrane</keyword>
<keyword evidence="10" id="KW-0406">Ion transport</keyword>
<evidence type="ECO:0000256" key="11">
    <source>
        <dbReference type="ARBA" id="ARBA00023136"/>
    </source>
</evidence>
<evidence type="ECO:0000256" key="2">
    <source>
        <dbReference type="ARBA" id="ARBA00009765"/>
    </source>
</evidence>
<keyword evidence="4" id="KW-0813">Transport</keyword>
<keyword evidence="15" id="KW-1185">Reference proteome</keyword>
<protein>
    <recommendedName>
        <fullName evidence="3">Magnesium transport protein CorA</fullName>
    </recommendedName>
</protein>
<dbReference type="InterPro" id="IPR045863">
    <property type="entry name" value="CorA_TM1_TM2"/>
</dbReference>
<dbReference type="InterPro" id="IPR050829">
    <property type="entry name" value="CorA_MIT"/>
</dbReference>
<evidence type="ECO:0000313" key="14">
    <source>
        <dbReference type="EMBL" id="GGK03669.1"/>
    </source>
</evidence>
<feature type="transmembrane region" description="Helical" evidence="13">
    <location>
        <begin position="265"/>
        <end position="285"/>
    </location>
</feature>
<evidence type="ECO:0000256" key="8">
    <source>
        <dbReference type="ARBA" id="ARBA00022842"/>
    </source>
</evidence>
<evidence type="ECO:0000256" key="4">
    <source>
        <dbReference type="ARBA" id="ARBA00022448"/>
    </source>
</evidence>
<dbReference type="GO" id="GO:0015087">
    <property type="term" value="F:cobalt ion transmembrane transporter activity"/>
    <property type="evidence" value="ECO:0007669"/>
    <property type="project" value="TreeGrafter"/>
</dbReference>
<dbReference type="CDD" id="cd12837">
    <property type="entry name" value="EcCorA-like_u1"/>
    <property type="match status" value="1"/>
</dbReference>
<dbReference type="EMBL" id="BMPO01000007">
    <property type="protein sequence ID" value="GGK03669.1"/>
    <property type="molecule type" value="Genomic_DNA"/>
</dbReference>
<evidence type="ECO:0000256" key="12">
    <source>
        <dbReference type="ARBA" id="ARBA00034269"/>
    </source>
</evidence>
<evidence type="ECO:0000256" key="10">
    <source>
        <dbReference type="ARBA" id="ARBA00023065"/>
    </source>
</evidence>
<dbReference type="InterPro" id="IPR045861">
    <property type="entry name" value="CorA_cytoplasmic_dom"/>
</dbReference>
<dbReference type="Gene3D" id="1.20.58.340">
    <property type="entry name" value="Magnesium transport protein CorA, transmembrane region"/>
    <property type="match status" value="2"/>
</dbReference>
<dbReference type="Proteomes" id="UP000635983">
    <property type="component" value="Unassembled WGS sequence"/>
</dbReference>
<dbReference type="AlphaFoldDB" id="A0A917V059"/>
<evidence type="ECO:0000313" key="15">
    <source>
        <dbReference type="Proteomes" id="UP000635983"/>
    </source>
</evidence>
<dbReference type="PANTHER" id="PTHR47685">
    <property type="entry name" value="MAGNESIUM TRANSPORT PROTEIN CORA"/>
    <property type="match status" value="1"/>
</dbReference>
<dbReference type="InterPro" id="IPR002523">
    <property type="entry name" value="MgTranspt_CorA/ZnTranspt_ZntB"/>
</dbReference>
<evidence type="ECO:0000256" key="13">
    <source>
        <dbReference type="SAM" id="Phobius"/>
    </source>
</evidence>
<keyword evidence="7 13" id="KW-0812">Transmembrane</keyword>
<dbReference type="GO" id="GO:0015095">
    <property type="term" value="F:magnesium ion transmembrane transporter activity"/>
    <property type="evidence" value="ECO:0007669"/>
    <property type="project" value="TreeGrafter"/>
</dbReference>
<dbReference type="RefSeq" id="WP_188984409.1">
    <property type="nucleotide sequence ID" value="NZ_BMPO01000007.1"/>
</dbReference>
<keyword evidence="9 13" id="KW-1133">Transmembrane helix</keyword>
<dbReference type="GO" id="GO:0015099">
    <property type="term" value="F:nickel cation transmembrane transporter activity"/>
    <property type="evidence" value="ECO:0007669"/>
    <property type="project" value="TreeGrafter"/>
</dbReference>
<evidence type="ECO:0000256" key="1">
    <source>
        <dbReference type="ARBA" id="ARBA00004429"/>
    </source>
</evidence>
<comment type="subcellular location">
    <subcellularLocation>
        <location evidence="1">Cell inner membrane</location>
        <topology evidence="1">Multi-pass membrane protein</topology>
    </subcellularLocation>
</comment>
<feature type="transmembrane region" description="Helical" evidence="13">
    <location>
        <begin position="297"/>
        <end position="317"/>
    </location>
</feature>
<dbReference type="Pfam" id="PF01544">
    <property type="entry name" value="CorA"/>
    <property type="match status" value="1"/>
</dbReference>
<sequence length="323" mass="36131">MITYYALHDGLLESHEAESLSVIPDGVLWIDLLRPSVEEERFVESALGVNIPTREEMGEIEDSSRFYEDNGTLYLTPTVISGISSGKPASEEVFFVIGQDRLVTVRYAEMTAMRGLLAKAARQPERHRTADAIFASLVDAFVDRIADTLEDMQNQLTRLSARIFNEPGGEEEKADLQRVIKHLGRHNALLSMFSESMLTFGRLISFTRLGKKSWLAEPARAGIKAVERDLRVLTGYQARMSNEISFLLDVTLGLINIEQNSIIKVFSIAAVIFLPPTLVGTVYGMNFKDMPELDWVYGYPLALGLMVLSAALSMALFRFKGWL</sequence>
<evidence type="ECO:0000256" key="7">
    <source>
        <dbReference type="ARBA" id="ARBA00022692"/>
    </source>
</evidence>
<dbReference type="Gene3D" id="3.30.460.20">
    <property type="entry name" value="CorA soluble domain-like"/>
    <property type="match status" value="1"/>
</dbReference>
<dbReference type="SUPFAM" id="SSF144083">
    <property type="entry name" value="Magnesium transport protein CorA, transmembrane region"/>
    <property type="match status" value="1"/>
</dbReference>